<name>A0A1W1CPI9_9ZZZZ</name>
<dbReference type="InterPro" id="IPR024079">
    <property type="entry name" value="MetalloPept_cat_dom_sf"/>
</dbReference>
<organism evidence="1">
    <name type="scientific">hydrothermal vent metagenome</name>
    <dbReference type="NCBI Taxonomy" id="652676"/>
    <lineage>
        <taxon>unclassified sequences</taxon>
        <taxon>metagenomes</taxon>
        <taxon>ecological metagenomes</taxon>
    </lineage>
</organism>
<dbReference type="GO" id="GO:0008237">
    <property type="term" value="F:metallopeptidase activity"/>
    <property type="evidence" value="ECO:0007669"/>
    <property type="project" value="InterPro"/>
</dbReference>
<reference evidence="1" key="1">
    <citation type="submission" date="2016-10" db="EMBL/GenBank/DDBJ databases">
        <authorList>
            <person name="de Groot N.N."/>
        </authorList>
    </citation>
    <scope>NUCLEOTIDE SEQUENCE</scope>
</reference>
<sequence>MKKIHYTLLLLLATFIFISCGTSTTSNTGDNTRPTTSGESASIDVLVLYDKDVLAAYPSVTTRVNHLFAVSNNVYRDSYLNIKINAKKILFYDAKTHPALNEISDSVAIQALREQYKADTVLIYQVNPNGSFGQCGVALGATVYDRPSQYKNLMFAQVEINCPVDTTAHELGHNMGLRHSHLQNGANPKPFSYGLGHGVQGKFATIMAYSHLYNTSNQISRFSSPEYECIAGYPCGISIGQEGQAHATKVLEITAPKIANLY</sequence>
<dbReference type="AlphaFoldDB" id="A0A1W1CPI9"/>
<dbReference type="PROSITE" id="PS51257">
    <property type="entry name" value="PROKAR_LIPOPROTEIN"/>
    <property type="match status" value="1"/>
</dbReference>
<accession>A0A1W1CPI9</accession>
<dbReference type="SUPFAM" id="SSF55486">
    <property type="entry name" value="Metalloproteases ('zincins'), catalytic domain"/>
    <property type="match status" value="1"/>
</dbReference>
<proteinExistence type="predicted"/>
<dbReference type="Pfam" id="PF13688">
    <property type="entry name" value="Reprolysin_5"/>
    <property type="match status" value="1"/>
</dbReference>
<protein>
    <submittedName>
        <fullName evidence="1">Uncharacterized protein</fullName>
    </submittedName>
</protein>
<dbReference type="Gene3D" id="3.40.390.10">
    <property type="entry name" value="Collagenase (Catalytic Domain)"/>
    <property type="match status" value="1"/>
</dbReference>
<dbReference type="EMBL" id="FPHM01000111">
    <property type="protein sequence ID" value="SFV67622.1"/>
    <property type="molecule type" value="Genomic_DNA"/>
</dbReference>
<gene>
    <name evidence="1" type="ORF">MNB_SV-13-1068</name>
</gene>
<evidence type="ECO:0000313" key="1">
    <source>
        <dbReference type="EMBL" id="SFV67622.1"/>
    </source>
</evidence>